<sequence>MPVNGIAIEQKQLHFKLSIAPMSECDSLTDTFRLNRMRREQKREAPRFPAVVRRWSLYEIAAPQTYPGCEFDLVDCTAYVLACRSCVAQGD</sequence>
<dbReference type="AlphaFoldDB" id="A0A8J4U822"/>
<evidence type="ECO:0000313" key="1">
    <source>
        <dbReference type="EMBL" id="KAF5908665.1"/>
    </source>
</evidence>
<gene>
    <name evidence="1" type="primary">def2</name>
    <name evidence="1" type="ORF">DAT39_001674</name>
</gene>
<dbReference type="EMBL" id="QNUK01000012">
    <property type="protein sequence ID" value="KAF5908665.1"/>
    <property type="molecule type" value="Genomic_DNA"/>
</dbReference>
<proteinExistence type="predicted"/>
<comment type="caution">
    <text evidence="1">The sequence shown here is derived from an EMBL/GenBank/DDBJ whole genome shotgun (WGS) entry which is preliminary data.</text>
</comment>
<organism evidence="1 2">
    <name type="scientific">Clarias magur</name>
    <name type="common">Asian catfish</name>
    <name type="synonym">Macropteronotus magur</name>
    <dbReference type="NCBI Taxonomy" id="1594786"/>
    <lineage>
        <taxon>Eukaryota</taxon>
        <taxon>Metazoa</taxon>
        <taxon>Chordata</taxon>
        <taxon>Craniata</taxon>
        <taxon>Vertebrata</taxon>
        <taxon>Euteleostomi</taxon>
        <taxon>Actinopterygii</taxon>
        <taxon>Neopterygii</taxon>
        <taxon>Teleostei</taxon>
        <taxon>Ostariophysi</taxon>
        <taxon>Siluriformes</taxon>
        <taxon>Clariidae</taxon>
        <taxon>Clarias</taxon>
    </lineage>
</organism>
<keyword evidence="2" id="KW-1185">Reference proteome</keyword>
<accession>A0A8J4U822</accession>
<evidence type="ECO:0000313" key="2">
    <source>
        <dbReference type="Proteomes" id="UP000727407"/>
    </source>
</evidence>
<protein>
    <submittedName>
        <fullName evidence="1">Lysine-specific demethylase 9</fullName>
    </submittedName>
</protein>
<reference evidence="1" key="1">
    <citation type="submission" date="2020-07" db="EMBL/GenBank/DDBJ databases">
        <title>Clarias magur genome sequencing, assembly and annotation.</title>
        <authorList>
            <person name="Kushwaha B."/>
            <person name="Kumar R."/>
            <person name="Das P."/>
            <person name="Joshi C.G."/>
            <person name="Kumar D."/>
            <person name="Nagpure N.S."/>
            <person name="Pandey M."/>
            <person name="Agarwal S."/>
            <person name="Srivastava S."/>
            <person name="Singh M."/>
            <person name="Sahoo L."/>
            <person name="Jayasankar P."/>
            <person name="Meher P.K."/>
            <person name="Koringa P.G."/>
            <person name="Iquebal M.A."/>
            <person name="Das S.P."/>
            <person name="Bit A."/>
            <person name="Patnaik S."/>
            <person name="Patel N."/>
            <person name="Shah T.M."/>
            <person name="Hinsu A."/>
            <person name="Jena J.K."/>
        </authorList>
    </citation>
    <scope>NUCLEOTIDE SEQUENCE</scope>
    <source>
        <strain evidence="1">CIFAMagur01</strain>
        <tissue evidence="1">Testis</tissue>
    </source>
</reference>
<dbReference type="Proteomes" id="UP000727407">
    <property type="component" value="Unassembled WGS sequence"/>
</dbReference>
<name>A0A8J4U822_CLAMG</name>